<dbReference type="PANTHER" id="PTHR42852:SF17">
    <property type="entry name" value="THIOREDOXIN-LIKE PROTEIN HI_1115"/>
    <property type="match status" value="1"/>
</dbReference>
<feature type="transmembrane region" description="Helical" evidence="2">
    <location>
        <begin position="12"/>
        <end position="29"/>
    </location>
</feature>
<dbReference type="PATRIC" id="fig|171383.3.peg.187"/>
<dbReference type="GO" id="GO:0016209">
    <property type="term" value="F:antioxidant activity"/>
    <property type="evidence" value="ECO:0007669"/>
    <property type="project" value="InterPro"/>
</dbReference>
<dbReference type="PROSITE" id="PS51352">
    <property type="entry name" value="THIOREDOXIN_2"/>
    <property type="match status" value="1"/>
</dbReference>
<dbReference type="STRING" id="171383.AKJ31_00910"/>
<dbReference type="InterPro" id="IPR000866">
    <property type="entry name" value="AhpC/TSA"/>
</dbReference>
<dbReference type="Gene3D" id="3.40.30.10">
    <property type="entry name" value="Glutaredoxin"/>
    <property type="match status" value="1"/>
</dbReference>
<dbReference type="AlphaFoldDB" id="A0A0M0I4E3"/>
<dbReference type="SUPFAM" id="SSF52833">
    <property type="entry name" value="Thioredoxin-like"/>
    <property type="match status" value="1"/>
</dbReference>
<dbReference type="RefSeq" id="WP_053407209.1">
    <property type="nucleotide sequence ID" value="NZ_DAIPHI010000006.1"/>
</dbReference>
<dbReference type="InterPro" id="IPR017937">
    <property type="entry name" value="Thioredoxin_CS"/>
</dbReference>
<keyword evidence="2" id="KW-0812">Transmembrane</keyword>
<keyword evidence="2" id="KW-1133">Transmembrane helix</keyword>
<dbReference type="PANTHER" id="PTHR42852">
    <property type="entry name" value="THIOL:DISULFIDE INTERCHANGE PROTEIN DSBE"/>
    <property type="match status" value="1"/>
</dbReference>
<evidence type="ECO:0000313" key="4">
    <source>
        <dbReference type="EMBL" id="KOO08957.1"/>
    </source>
</evidence>
<sequence length="167" mass="18642">MKKTFLSRLKELTLYIVLGLVIVASVDWYRSQDMPKDVAMDFSVQTMDGRVVNINQLSQEQPVVIYFWATWCGACKFVSPTVNWLSDHYTVVAVSGSSGSDQRVKAFLQQKGYQFDNINDQNGGLFKQWGISLTPTIFVVKDGEVASVTTGITTPPGLLARIWLAQI</sequence>
<dbReference type="InterPro" id="IPR013766">
    <property type="entry name" value="Thioredoxin_domain"/>
</dbReference>
<dbReference type="GO" id="GO:0015036">
    <property type="term" value="F:disulfide oxidoreductase activity"/>
    <property type="evidence" value="ECO:0007669"/>
    <property type="project" value="UniProtKB-ARBA"/>
</dbReference>
<keyword evidence="2" id="KW-0472">Membrane</keyword>
<dbReference type="EMBL" id="LHPI01000001">
    <property type="protein sequence ID" value="KOO08957.1"/>
    <property type="molecule type" value="Genomic_DNA"/>
</dbReference>
<proteinExistence type="predicted"/>
<evidence type="ECO:0000256" key="1">
    <source>
        <dbReference type="ARBA" id="ARBA00023284"/>
    </source>
</evidence>
<comment type="caution">
    <text evidence="4">The sequence shown here is derived from an EMBL/GenBank/DDBJ whole genome shotgun (WGS) entry which is preliminary data.</text>
</comment>
<keyword evidence="5" id="KW-1185">Reference proteome</keyword>
<gene>
    <name evidence="4" type="ORF">AKJ31_00910</name>
</gene>
<reference evidence="5" key="1">
    <citation type="submission" date="2015-08" db="EMBL/GenBank/DDBJ databases">
        <title>Vibrio galatheae sp. nov., a novel member of the Vibrionaceae family isolated from the Solomon Islands.</title>
        <authorList>
            <person name="Giubergia S."/>
            <person name="Machado H."/>
            <person name="Mateiu R.V."/>
            <person name="Gram L."/>
        </authorList>
    </citation>
    <scope>NUCLEOTIDE SEQUENCE [LARGE SCALE GENOMIC DNA]</scope>
    <source>
        <strain evidence="5">DSM 19134</strain>
    </source>
</reference>
<evidence type="ECO:0000313" key="5">
    <source>
        <dbReference type="Proteomes" id="UP000037530"/>
    </source>
</evidence>
<dbReference type="Pfam" id="PF00578">
    <property type="entry name" value="AhpC-TSA"/>
    <property type="match status" value="1"/>
</dbReference>
<feature type="domain" description="Thioredoxin" evidence="3">
    <location>
        <begin position="33"/>
        <end position="167"/>
    </location>
</feature>
<dbReference type="InterPro" id="IPR036249">
    <property type="entry name" value="Thioredoxin-like_sf"/>
</dbReference>
<dbReference type="CDD" id="cd03011">
    <property type="entry name" value="TlpA_like_ScsD_MtbDsbE"/>
    <property type="match status" value="1"/>
</dbReference>
<dbReference type="PROSITE" id="PS00194">
    <property type="entry name" value="THIOREDOXIN_1"/>
    <property type="match status" value="1"/>
</dbReference>
<evidence type="ECO:0000256" key="2">
    <source>
        <dbReference type="SAM" id="Phobius"/>
    </source>
</evidence>
<accession>A0A0M0I4E3</accession>
<protein>
    <submittedName>
        <fullName evidence="4">Redoxin</fullName>
    </submittedName>
</protein>
<name>A0A0M0I4E3_9VIBR</name>
<organism evidence="4 5">
    <name type="scientific">Vibrio hepatarius</name>
    <dbReference type="NCBI Taxonomy" id="171383"/>
    <lineage>
        <taxon>Bacteria</taxon>
        <taxon>Pseudomonadati</taxon>
        <taxon>Pseudomonadota</taxon>
        <taxon>Gammaproteobacteria</taxon>
        <taxon>Vibrionales</taxon>
        <taxon>Vibrionaceae</taxon>
        <taxon>Vibrio</taxon>
        <taxon>Vibrio oreintalis group</taxon>
    </lineage>
</organism>
<dbReference type="Proteomes" id="UP000037530">
    <property type="component" value="Unassembled WGS sequence"/>
</dbReference>
<evidence type="ECO:0000259" key="3">
    <source>
        <dbReference type="PROSITE" id="PS51352"/>
    </source>
</evidence>
<dbReference type="InterPro" id="IPR050553">
    <property type="entry name" value="Thioredoxin_ResA/DsbE_sf"/>
</dbReference>
<keyword evidence="1" id="KW-0676">Redox-active center</keyword>